<evidence type="ECO:0000256" key="5">
    <source>
        <dbReference type="ARBA" id="ARBA00023242"/>
    </source>
</evidence>
<comment type="caution">
    <text evidence="8">The sequence shown here is derived from an EMBL/GenBank/DDBJ whole genome shotgun (WGS) entry which is preliminary data.</text>
</comment>
<dbReference type="CDD" id="cd12148">
    <property type="entry name" value="fungal_TF_MHR"/>
    <property type="match status" value="1"/>
</dbReference>
<evidence type="ECO:0000256" key="2">
    <source>
        <dbReference type="ARBA" id="ARBA00023015"/>
    </source>
</evidence>
<keyword evidence="3" id="KW-0238">DNA-binding</keyword>
<protein>
    <recommendedName>
        <fullName evidence="7">Xylanolytic transcriptional activator regulatory domain-containing protein</fullName>
    </recommendedName>
</protein>
<evidence type="ECO:0000313" key="9">
    <source>
        <dbReference type="Proteomes" id="UP001271007"/>
    </source>
</evidence>
<keyword evidence="2" id="KW-0805">Transcription regulation</keyword>
<dbReference type="GO" id="GO:0008270">
    <property type="term" value="F:zinc ion binding"/>
    <property type="evidence" value="ECO:0007669"/>
    <property type="project" value="InterPro"/>
</dbReference>
<name>A0AAJ0DKM8_9PEZI</name>
<evidence type="ECO:0000259" key="7">
    <source>
        <dbReference type="SMART" id="SM00906"/>
    </source>
</evidence>
<dbReference type="Proteomes" id="UP001271007">
    <property type="component" value="Unassembled WGS sequence"/>
</dbReference>
<dbReference type="EMBL" id="JAWDJX010000023">
    <property type="protein sequence ID" value="KAK3052009.1"/>
    <property type="molecule type" value="Genomic_DNA"/>
</dbReference>
<organism evidence="8 9">
    <name type="scientific">Extremus antarcticus</name>
    <dbReference type="NCBI Taxonomy" id="702011"/>
    <lineage>
        <taxon>Eukaryota</taxon>
        <taxon>Fungi</taxon>
        <taxon>Dikarya</taxon>
        <taxon>Ascomycota</taxon>
        <taxon>Pezizomycotina</taxon>
        <taxon>Dothideomycetes</taxon>
        <taxon>Dothideomycetidae</taxon>
        <taxon>Mycosphaerellales</taxon>
        <taxon>Extremaceae</taxon>
        <taxon>Extremus</taxon>
    </lineage>
</organism>
<feature type="domain" description="Xylanolytic transcriptional activator regulatory" evidence="7">
    <location>
        <begin position="172"/>
        <end position="243"/>
    </location>
</feature>
<dbReference type="GO" id="GO:0003700">
    <property type="term" value="F:DNA-binding transcription factor activity"/>
    <property type="evidence" value="ECO:0007669"/>
    <property type="project" value="InterPro"/>
</dbReference>
<keyword evidence="5" id="KW-0539">Nucleus</keyword>
<dbReference type="GO" id="GO:0003677">
    <property type="term" value="F:DNA binding"/>
    <property type="evidence" value="ECO:0007669"/>
    <property type="project" value="UniProtKB-KW"/>
</dbReference>
<evidence type="ECO:0000256" key="1">
    <source>
        <dbReference type="ARBA" id="ARBA00004123"/>
    </source>
</evidence>
<evidence type="ECO:0000256" key="3">
    <source>
        <dbReference type="ARBA" id="ARBA00023125"/>
    </source>
</evidence>
<keyword evidence="4" id="KW-0804">Transcription</keyword>
<keyword evidence="9" id="KW-1185">Reference proteome</keyword>
<evidence type="ECO:0000256" key="6">
    <source>
        <dbReference type="SAM" id="MobiDB-lite"/>
    </source>
</evidence>
<proteinExistence type="predicted"/>
<sequence>MENDISQTKDSLQQFDSSDKSPSGTLAVLDEEYSSFWQGPGLNEMAAELGLREKRFVAIDKEQAAALIKVFYLIQGRGRPYLTPTPPAILRDALSSPDNVHEKAYLVLIYGALLTEACLDAKYSQTTRTQLRWNLRLAIDDARLLLEPSDLNIQALMILAFHVQEVTTPSLSWMVFSTICRMLQALGIDLRNLEPEVRERRIMLFWTFNAIDKNLAVIFGRPPALHNSTGANVPTLPVHKLMAYRPHQVGKDGTPNSFQSTYGAHFLYFLHRSSEVLTEIWSCLFEDSSKFDSAREKLDEWHQKMISTLEACLVAEQPFLDEEEQTSMRLGIQYQQFQYYYYTVLLIRSRPALQEACISSAQQALFSLEDLVSDSSEVYNGVIWVLLYCPFTPFFILFGQIISTGSNSSSRQSLKAMESMSSFLQQMESRHPQAAKLRTIAVTFVQYAQQIFARPSTTTPERVHAARTESTPSLSSGVMTADTTPDALLTLNPLQAHNTHQQHSQPLLDLFNDPAMQDLSMDMDFWLPNNDAAFQSDALSDGMGGTLAGGRTNNDAYGFFADSNFDWLSWDSMTDMTMQ</sequence>
<feature type="region of interest" description="Disordered" evidence="6">
    <location>
        <begin position="1"/>
        <end position="22"/>
    </location>
</feature>
<gene>
    <name evidence="8" type="ORF">LTR09_006963</name>
</gene>
<dbReference type="InterPro" id="IPR007219">
    <property type="entry name" value="XnlR_reg_dom"/>
</dbReference>
<dbReference type="PANTHER" id="PTHR46910">
    <property type="entry name" value="TRANSCRIPTION FACTOR PDR1"/>
    <property type="match status" value="1"/>
</dbReference>
<evidence type="ECO:0000313" key="8">
    <source>
        <dbReference type="EMBL" id="KAK3052009.1"/>
    </source>
</evidence>
<evidence type="ECO:0000256" key="4">
    <source>
        <dbReference type="ARBA" id="ARBA00023163"/>
    </source>
</evidence>
<dbReference type="GO" id="GO:0006351">
    <property type="term" value="P:DNA-templated transcription"/>
    <property type="evidence" value="ECO:0007669"/>
    <property type="project" value="InterPro"/>
</dbReference>
<reference evidence="8" key="1">
    <citation type="submission" date="2023-04" db="EMBL/GenBank/DDBJ databases">
        <title>Black Yeasts Isolated from many extreme environments.</title>
        <authorList>
            <person name="Coleine C."/>
            <person name="Stajich J.E."/>
            <person name="Selbmann L."/>
        </authorList>
    </citation>
    <scope>NUCLEOTIDE SEQUENCE</scope>
    <source>
        <strain evidence="8">CCFEE 5312</strain>
    </source>
</reference>
<accession>A0AAJ0DKM8</accession>
<dbReference type="Pfam" id="PF04082">
    <property type="entry name" value="Fungal_trans"/>
    <property type="match status" value="1"/>
</dbReference>
<comment type="subcellular location">
    <subcellularLocation>
        <location evidence="1">Nucleus</location>
    </subcellularLocation>
</comment>
<dbReference type="SMART" id="SM00906">
    <property type="entry name" value="Fungal_trans"/>
    <property type="match status" value="1"/>
</dbReference>
<dbReference type="InterPro" id="IPR050987">
    <property type="entry name" value="AtrR-like"/>
</dbReference>
<dbReference type="PANTHER" id="PTHR46910:SF37">
    <property type="entry name" value="ZN(II)2CYS6 TRANSCRIPTION FACTOR (EUROFUNG)"/>
    <property type="match status" value="1"/>
</dbReference>
<dbReference type="AlphaFoldDB" id="A0AAJ0DKM8"/>
<dbReference type="GO" id="GO:0005634">
    <property type="term" value="C:nucleus"/>
    <property type="evidence" value="ECO:0007669"/>
    <property type="project" value="UniProtKB-SubCell"/>
</dbReference>